<gene>
    <name evidence="1" type="ORF">PSUM_07265</name>
</gene>
<organism evidence="1 2">
    <name type="scientific">Pseudomonas umsongensis</name>
    <dbReference type="NCBI Taxonomy" id="198618"/>
    <lineage>
        <taxon>Bacteria</taxon>
        <taxon>Pseudomonadati</taxon>
        <taxon>Pseudomonadota</taxon>
        <taxon>Gammaproteobacteria</taxon>
        <taxon>Pseudomonadales</taxon>
        <taxon>Pseudomonadaceae</taxon>
        <taxon>Pseudomonas</taxon>
    </lineage>
</organism>
<accession>A0ABX4E2H6</accession>
<name>A0ABX4E2H6_9PSED</name>
<dbReference type="EMBL" id="NIWU01000001">
    <property type="protein sequence ID" value="OXR35658.1"/>
    <property type="molecule type" value="Genomic_DNA"/>
</dbReference>
<proteinExistence type="predicted"/>
<sequence>MIFLPHHGGLCRSEHAPGGVPTKNLRAPRGVRLPASSLTSIVGTPPGACSLLRASPSDSP</sequence>
<protein>
    <submittedName>
        <fullName evidence="1">Uncharacterized protein</fullName>
    </submittedName>
</protein>
<evidence type="ECO:0000313" key="1">
    <source>
        <dbReference type="EMBL" id="OXR35658.1"/>
    </source>
</evidence>
<reference evidence="1 2" key="1">
    <citation type="submission" date="2017-06" db="EMBL/GenBank/DDBJ databases">
        <authorList>
            <person name="Furmanczyk E.M."/>
        </authorList>
    </citation>
    <scope>NUCLEOTIDE SEQUENCE [LARGE SCALE GENOMIC DNA]</scope>
    <source>
        <strain evidence="1 2">DSM 16611</strain>
    </source>
</reference>
<dbReference type="Proteomes" id="UP000215455">
    <property type="component" value="Unassembled WGS sequence"/>
</dbReference>
<keyword evidence="2" id="KW-1185">Reference proteome</keyword>
<comment type="caution">
    <text evidence="1">The sequence shown here is derived from an EMBL/GenBank/DDBJ whole genome shotgun (WGS) entry which is preliminary data.</text>
</comment>
<evidence type="ECO:0000313" key="2">
    <source>
        <dbReference type="Proteomes" id="UP000215455"/>
    </source>
</evidence>